<accession>A0A418ZQF7</accession>
<dbReference type="InterPro" id="IPR027379">
    <property type="entry name" value="CLS_N"/>
</dbReference>
<evidence type="ECO:0000256" key="4">
    <source>
        <dbReference type="ARBA" id="ARBA00022989"/>
    </source>
</evidence>
<dbReference type="Proteomes" id="UP000285530">
    <property type="component" value="Unassembled WGS sequence"/>
</dbReference>
<reference evidence="8 9" key="1">
    <citation type="submission" date="2018-09" db="EMBL/GenBank/DDBJ databases">
        <title>Paracoccus onubensis nov. sp. a moderate halophilic bacterium isolated from Gruta de las Maravillas (Aracena, Spain).</title>
        <authorList>
            <person name="Jurado V."/>
            <person name="Gutierrez-Patricio S."/>
            <person name="Gonzalez-Pimentel J.L."/>
            <person name="Laiz L."/>
            <person name="Saiz-Jimenez C."/>
        </authorList>
    </citation>
    <scope>NUCLEOTIDE SEQUENCE [LARGE SCALE GENOMIC DNA]</scope>
    <source>
        <strain evidence="8 9">DSM 19484</strain>
    </source>
</reference>
<proteinExistence type="predicted"/>
<evidence type="ECO:0000256" key="6">
    <source>
        <dbReference type="SAM" id="Phobius"/>
    </source>
</evidence>
<dbReference type="GO" id="GO:0005886">
    <property type="term" value="C:plasma membrane"/>
    <property type="evidence" value="ECO:0007669"/>
    <property type="project" value="UniProtKB-SubCell"/>
</dbReference>
<evidence type="ECO:0000313" key="8">
    <source>
        <dbReference type="EMBL" id="RJK97434.1"/>
    </source>
</evidence>
<sequence>MGWLFSIIVFVLNVWAIAQIINTNAAMQSKLLWIALILILPVVGFVIWWFAGPKANVRL</sequence>
<evidence type="ECO:0000313" key="9">
    <source>
        <dbReference type="Proteomes" id="UP000285530"/>
    </source>
</evidence>
<dbReference type="OrthoDB" id="8455471at2"/>
<evidence type="ECO:0000256" key="5">
    <source>
        <dbReference type="ARBA" id="ARBA00023136"/>
    </source>
</evidence>
<organism evidence="8 9">
    <name type="scientific">Paracoccus aestuarii</name>
    <dbReference type="NCBI Taxonomy" id="453842"/>
    <lineage>
        <taxon>Bacteria</taxon>
        <taxon>Pseudomonadati</taxon>
        <taxon>Pseudomonadota</taxon>
        <taxon>Alphaproteobacteria</taxon>
        <taxon>Rhodobacterales</taxon>
        <taxon>Paracoccaceae</taxon>
        <taxon>Paracoccus</taxon>
    </lineage>
</organism>
<keyword evidence="4 6" id="KW-1133">Transmembrane helix</keyword>
<evidence type="ECO:0000256" key="2">
    <source>
        <dbReference type="ARBA" id="ARBA00022475"/>
    </source>
</evidence>
<dbReference type="Pfam" id="PF13396">
    <property type="entry name" value="PLDc_N"/>
    <property type="match status" value="1"/>
</dbReference>
<keyword evidence="5 6" id="KW-0472">Membrane</keyword>
<keyword evidence="3 6" id="KW-0812">Transmembrane</keyword>
<feature type="transmembrane region" description="Helical" evidence="6">
    <location>
        <begin position="32"/>
        <end position="51"/>
    </location>
</feature>
<feature type="domain" description="Cardiolipin synthase N-terminal" evidence="7">
    <location>
        <begin position="11"/>
        <end position="53"/>
    </location>
</feature>
<evidence type="ECO:0000256" key="1">
    <source>
        <dbReference type="ARBA" id="ARBA00004651"/>
    </source>
</evidence>
<gene>
    <name evidence="8" type="ORF">D3P06_16470</name>
</gene>
<keyword evidence="2" id="KW-1003">Cell membrane</keyword>
<protein>
    <recommendedName>
        <fullName evidence="7">Cardiolipin synthase N-terminal domain-containing protein</fullName>
    </recommendedName>
</protein>
<comment type="subcellular location">
    <subcellularLocation>
        <location evidence="1">Cell membrane</location>
        <topology evidence="1">Multi-pass membrane protein</topology>
    </subcellularLocation>
</comment>
<dbReference type="AlphaFoldDB" id="A0A418ZQF7"/>
<dbReference type="RefSeq" id="WP_119887584.1">
    <property type="nucleotide sequence ID" value="NZ_CP067169.1"/>
</dbReference>
<evidence type="ECO:0000259" key="7">
    <source>
        <dbReference type="Pfam" id="PF13396"/>
    </source>
</evidence>
<comment type="caution">
    <text evidence="8">The sequence shown here is derived from an EMBL/GenBank/DDBJ whole genome shotgun (WGS) entry which is preliminary data.</text>
</comment>
<dbReference type="EMBL" id="QZEV01000129">
    <property type="protein sequence ID" value="RJK97434.1"/>
    <property type="molecule type" value="Genomic_DNA"/>
</dbReference>
<name>A0A418ZQF7_9RHOB</name>
<evidence type="ECO:0000256" key="3">
    <source>
        <dbReference type="ARBA" id="ARBA00022692"/>
    </source>
</evidence>
<keyword evidence="9" id="KW-1185">Reference proteome</keyword>